<dbReference type="eggNOG" id="COG0764">
    <property type="taxonomic scope" value="Bacteria"/>
</dbReference>
<dbReference type="EMBL" id="ABQC02000012">
    <property type="protein sequence ID" value="EDY96450.1"/>
    <property type="molecule type" value="Genomic_DNA"/>
</dbReference>
<dbReference type="AlphaFoldDB" id="B5CW03"/>
<sequence>MNKYEIEQLIPQRAPFRMVDELLNVDGETAVTLFVVQPDNYLLDSDGVLAEAGVIEHIAQSASALAGYLSREQGNSSVPVGYIGEIRNFRSYGTASVGDVMRTTVTREDVFGDIVCVNGETWVSDRRIAELQMKIYISPND</sequence>
<gene>
    <name evidence="1" type="ORF">BACPLE_00893</name>
</gene>
<dbReference type="Gene3D" id="3.10.129.10">
    <property type="entry name" value="Hotdog Thioesterase"/>
    <property type="match status" value="1"/>
</dbReference>
<name>B5CW03_PHOPM</name>
<dbReference type="Proteomes" id="UP000003452">
    <property type="component" value="Unassembled WGS sequence"/>
</dbReference>
<dbReference type="OrthoDB" id="2922403at2"/>
<dbReference type="RefSeq" id="WP_007558442.1">
    <property type="nucleotide sequence ID" value="NZ_DS990119.1"/>
</dbReference>
<reference evidence="1 2" key="2">
    <citation type="submission" date="2008-08" db="EMBL/GenBank/DDBJ databases">
        <authorList>
            <person name="Fulton L."/>
            <person name="Clifton S."/>
            <person name="Fulton B."/>
            <person name="Xu J."/>
            <person name="Minx P."/>
            <person name="Pepin K.H."/>
            <person name="Johnson M."/>
            <person name="Thiruvilangam P."/>
            <person name="Bhonagiri V."/>
            <person name="Nash W.E."/>
            <person name="Mardis E.R."/>
            <person name="Wilson R.K."/>
        </authorList>
    </citation>
    <scope>NUCLEOTIDE SEQUENCE [LARGE SCALE GENOMIC DNA]</scope>
    <source>
        <strain evidence="2">DSM 17135 / JCM 12973 / M2</strain>
    </source>
</reference>
<dbReference type="SUPFAM" id="SSF54637">
    <property type="entry name" value="Thioesterase/thiol ester dehydrase-isomerase"/>
    <property type="match status" value="1"/>
</dbReference>
<evidence type="ECO:0000313" key="2">
    <source>
        <dbReference type="Proteomes" id="UP000003452"/>
    </source>
</evidence>
<dbReference type="Pfam" id="PF22817">
    <property type="entry name" value="ApeP-like"/>
    <property type="match status" value="1"/>
</dbReference>
<evidence type="ECO:0000313" key="1">
    <source>
        <dbReference type="EMBL" id="EDY96450.1"/>
    </source>
</evidence>
<organism evidence="1 2">
    <name type="scientific">Phocaeicola plebeius (strain DSM 17135 / JCM 12973 / CCUG 54634 / M2)</name>
    <name type="common">Bacteroides plebeius</name>
    <dbReference type="NCBI Taxonomy" id="484018"/>
    <lineage>
        <taxon>Bacteria</taxon>
        <taxon>Pseudomonadati</taxon>
        <taxon>Bacteroidota</taxon>
        <taxon>Bacteroidia</taxon>
        <taxon>Bacteroidales</taxon>
        <taxon>Bacteroidaceae</taxon>
        <taxon>Phocaeicola</taxon>
    </lineage>
</organism>
<dbReference type="InterPro" id="IPR029069">
    <property type="entry name" value="HotDog_dom_sf"/>
</dbReference>
<reference evidence="1 2" key="1">
    <citation type="submission" date="2008-08" db="EMBL/GenBank/DDBJ databases">
        <title>Draft genome sequence of Bacteroides plebeius (DSM 17135).</title>
        <authorList>
            <person name="Sudarsanam P."/>
            <person name="Ley R."/>
            <person name="Guruge J."/>
            <person name="Turnbaugh P.J."/>
            <person name="Mahowald M."/>
            <person name="Liep D."/>
            <person name="Gordon J."/>
        </authorList>
    </citation>
    <scope>NUCLEOTIDE SEQUENCE [LARGE SCALE GENOMIC DNA]</scope>
    <source>
        <strain evidence="2">DSM 17135 / JCM 12973 / M2</strain>
    </source>
</reference>
<accession>B5CW03</accession>
<dbReference type="HOGENOM" id="CLU_116661_2_0_10"/>
<comment type="caution">
    <text evidence="1">The sequence shown here is derived from an EMBL/GenBank/DDBJ whole genome shotgun (WGS) entry which is preliminary data.</text>
</comment>
<dbReference type="InterPro" id="IPR016776">
    <property type="entry name" value="ApeP-like_dehydratase"/>
</dbReference>
<protein>
    <submittedName>
        <fullName evidence="1">FabA-like domain protein</fullName>
    </submittedName>
</protein>
<dbReference type="GeneID" id="43183437"/>
<proteinExistence type="predicted"/>